<dbReference type="EMBL" id="ASPP01020448">
    <property type="protein sequence ID" value="ETO13688.1"/>
    <property type="molecule type" value="Genomic_DNA"/>
</dbReference>
<evidence type="ECO:0000313" key="3">
    <source>
        <dbReference type="Proteomes" id="UP000023152"/>
    </source>
</evidence>
<evidence type="ECO:0000313" key="2">
    <source>
        <dbReference type="EMBL" id="ETO13688.1"/>
    </source>
</evidence>
<protein>
    <submittedName>
        <fullName evidence="2">Uncharacterized protein</fullName>
    </submittedName>
</protein>
<evidence type="ECO:0000256" key="1">
    <source>
        <dbReference type="SAM" id="MobiDB-lite"/>
    </source>
</evidence>
<feature type="region of interest" description="Disordered" evidence="1">
    <location>
        <begin position="233"/>
        <end position="272"/>
    </location>
</feature>
<accession>X6MI50</accession>
<feature type="compositionally biased region" description="Polar residues" evidence="1">
    <location>
        <begin position="52"/>
        <end position="64"/>
    </location>
</feature>
<reference evidence="2 3" key="1">
    <citation type="journal article" date="2013" name="Curr. Biol.">
        <title>The Genome of the Foraminiferan Reticulomyxa filosa.</title>
        <authorList>
            <person name="Glockner G."/>
            <person name="Hulsmann N."/>
            <person name="Schleicher M."/>
            <person name="Noegel A.A."/>
            <person name="Eichinger L."/>
            <person name="Gallinger C."/>
            <person name="Pawlowski J."/>
            <person name="Sierra R."/>
            <person name="Euteneuer U."/>
            <person name="Pillet L."/>
            <person name="Moustafa A."/>
            <person name="Platzer M."/>
            <person name="Groth M."/>
            <person name="Szafranski K."/>
            <person name="Schliwa M."/>
        </authorList>
    </citation>
    <scope>NUCLEOTIDE SEQUENCE [LARGE SCALE GENOMIC DNA]</scope>
</reference>
<dbReference type="AlphaFoldDB" id="X6MI50"/>
<comment type="caution">
    <text evidence="2">The sequence shown here is derived from an EMBL/GenBank/DDBJ whole genome shotgun (WGS) entry which is preliminary data.</text>
</comment>
<gene>
    <name evidence="2" type="ORF">RFI_23680</name>
</gene>
<feature type="compositionally biased region" description="Basic and acidic residues" evidence="1">
    <location>
        <begin position="77"/>
        <end position="89"/>
    </location>
</feature>
<organism evidence="2 3">
    <name type="scientific">Reticulomyxa filosa</name>
    <dbReference type="NCBI Taxonomy" id="46433"/>
    <lineage>
        <taxon>Eukaryota</taxon>
        <taxon>Sar</taxon>
        <taxon>Rhizaria</taxon>
        <taxon>Retaria</taxon>
        <taxon>Foraminifera</taxon>
        <taxon>Monothalamids</taxon>
        <taxon>Reticulomyxidae</taxon>
        <taxon>Reticulomyxa</taxon>
    </lineage>
</organism>
<sequence>QKRQSLKRTETLDIIEHNGLSVKVPLPNAAQTRPVRHHSNNNNNDNDNGNNKTTIELANYTQIMTPPPPPPPTNNHFAKDSKKLTDERGSPTNVPPPLKDDMFPTQKKKVWFAEQKEEWSRAVKECALRYEVDLPADVVERIVLDSIVMPGCYFFSGVVYPPQRTEADLFVDYCQMDSDYEKVSVQQKTGSMPFPQRKKPKTQPRKPERNTSMLWLDEDGSVCGFRCVWLQSSSSPSSPSSPSSSSSSRSHMQWQQGNNDSIDEHNNNDQDDDMIEDQKYAVSTGCWTLTGELSVTFEQYVAEDVFTGRLELDRFCGEWSAGNEVSGTFQYSLTKLLSYYMRHSLRPCLAQSRLVGKSTYVQLDDHLSLAFSFHADNNMFAVFLLRYLQPTSHHHHHHHHHHDALQIGTGVWTDDGIITTGNVTCVPLHIVFEFHGCTDGKRVIGTN</sequence>
<dbReference type="Proteomes" id="UP000023152">
    <property type="component" value="Unassembled WGS sequence"/>
</dbReference>
<feature type="region of interest" description="Disordered" evidence="1">
    <location>
        <begin position="32"/>
        <end position="102"/>
    </location>
</feature>
<feature type="compositionally biased region" description="Polar residues" evidence="1">
    <location>
        <begin position="249"/>
        <end position="260"/>
    </location>
</feature>
<keyword evidence="3" id="KW-1185">Reference proteome</keyword>
<feature type="compositionally biased region" description="Low complexity" evidence="1">
    <location>
        <begin position="40"/>
        <end position="51"/>
    </location>
</feature>
<feature type="compositionally biased region" description="Low complexity" evidence="1">
    <location>
        <begin position="233"/>
        <end position="248"/>
    </location>
</feature>
<feature type="non-terminal residue" evidence="2">
    <location>
        <position position="1"/>
    </location>
</feature>
<proteinExistence type="predicted"/>
<feature type="region of interest" description="Disordered" evidence="1">
    <location>
        <begin position="184"/>
        <end position="211"/>
    </location>
</feature>
<name>X6MI50_RETFI</name>